<dbReference type="EMBL" id="RQGM01000041">
    <property type="protein sequence ID" value="TGL84485.1"/>
    <property type="molecule type" value="Genomic_DNA"/>
</dbReference>
<reference evidence="1 2" key="1">
    <citation type="journal article" date="2019" name="PLoS Negl. Trop. Dis.">
        <title>Revisiting the worldwide diversity of Leptospira species in the environment.</title>
        <authorList>
            <person name="Vincent A.T."/>
            <person name="Schiettekatte O."/>
            <person name="Bourhy P."/>
            <person name="Veyrier F.J."/>
            <person name="Picardeau M."/>
        </authorList>
    </citation>
    <scope>NUCLEOTIDE SEQUENCE [LARGE SCALE GENOMIC DNA]</scope>
    <source>
        <strain evidence="1 2">201702445</strain>
    </source>
</reference>
<sequence>MKSFTERLLKFKSHAKNSFVVWILLLLFSALSHQELNALDPLDPNLSYLKESTPFVADLVKIRFPEKCEVRQLGTQNHWKIIPRNGRAWMMILREWEGTVSKEEALSALLKDLFPESKDIPVPDLRGIKIVAGERKEIVSGNPLTVRYYLLEQKGKIVSIYLGFDSDNQTISDYFQTPKNFLRTLSDSF</sequence>
<gene>
    <name evidence="1" type="ORF">EHQ83_10990</name>
</gene>
<evidence type="ECO:0000313" key="1">
    <source>
        <dbReference type="EMBL" id="TGL84485.1"/>
    </source>
</evidence>
<dbReference type="GO" id="GO:0016746">
    <property type="term" value="F:acyltransferase activity"/>
    <property type="evidence" value="ECO:0007669"/>
    <property type="project" value="UniProtKB-KW"/>
</dbReference>
<accession>A0A6N4QHT4</accession>
<name>A0A6N4QHT4_9LEPT</name>
<dbReference type="Proteomes" id="UP000297613">
    <property type="component" value="Unassembled WGS sequence"/>
</dbReference>
<evidence type="ECO:0000313" key="2">
    <source>
        <dbReference type="Proteomes" id="UP000297613"/>
    </source>
</evidence>
<protein>
    <submittedName>
        <fullName evidence="1">Acyltransferase</fullName>
    </submittedName>
</protein>
<comment type="caution">
    <text evidence="1">The sequence shown here is derived from an EMBL/GenBank/DDBJ whole genome shotgun (WGS) entry which is preliminary data.</text>
</comment>
<dbReference type="RefSeq" id="WP_135568964.1">
    <property type="nucleotide sequence ID" value="NZ_RQGK01000078.1"/>
</dbReference>
<proteinExistence type="predicted"/>
<dbReference type="AlphaFoldDB" id="A0A6N4QHT4"/>
<organism evidence="1 2">
    <name type="scientific">Leptospira yasudae</name>
    <dbReference type="NCBI Taxonomy" id="2202201"/>
    <lineage>
        <taxon>Bacteria</taxon>
        <taxon>Pseudomonadati</taxon>
        <taxon>Spirochaetota</taxon>
        <taxon>Spirochaetia</taxon>
        <taxon>Leptospirales</taxon>
        <taxon>Leptospiraceae</taxon>
        <taxon>Leptospira</taxon>
    </lineage>
</organism>
<keyword evidence="1" id="KW-0808">Transferase</keyword>
<keyword evidence="1" id="KW-0012">Acyltransferase</keyword>